<feature type="transmembrane region" description="Helical" evidence="12">
    <location>
        <begin position="320"/>
        <end position="341"/>
    </location>
</feature>
<dbReference type="Gene3D" id="1.20.120.350">
    <property type="entry name" value="Voltage-gated potassium channels. Chain C"/>
    <property type="match status" value="1"/>
</dbReference>
<keyword evidence="11" id="KW-0407">Ion channel</keyword>
<evidence type="ECO:0000256" key="12">
    <source>
        <dbReference type="SAM" id="Phobius"/>
    </source>
</evidence>
<organism evidence="16 18">
    <name type="scientific">Dracunculus medinensis</name>
    <name type="common">Guinea worm</name>
    <dbReference type="NCBI Taxonomy" id="318479"/>
    <lineage>
        <taxon>Eukaryota</taxon>
        <taxon>Metazoa</taxon>
        <taxon>Ecdysozoa</taxon>
        <taxon>Nematoda</taxon>
        <taxon>Chromadorea</taxon>
        <taxon>Rhabditida</taxon>
        <taxon>Spirurina</taxon>
        <taxon>Dracunculoidea</taxon>
        <taxon>Dracunculidae</taxon>
        <taxon>Dracunculus</taxon>
    </lineage>
</organism>
<dbReference type="InterPro" id="IPR003131">
    <property type="entry name" value="T1-type_BTB"/>
</dbReference>
<dbReference type="OrthoDB" id="415460at2759"/>
<evidence type="ECO:0000256" key="3">
    <source>
        <dbReference type="ARBA" id="ARBA00022538"/>
    </source>
</evidence>
<keyword evidence="10 12" id="KW-0472">Membrane</keyword>
<feature type="domain" description="Ion transport" evidence="13">
    <location>
        <begin position="180"/>
        <end position="374"/>
    </location>
</feature>
<keyword evidence="6" id="KW-0851">Voltage-gated channel</keyword>
<evidence type="ECO:0000313" key="17">
    <source>
        <dbReference type="Proteomes" id="UP000274756"/>
    </source>
</evidence>
<dbReference type="SUPFAM" id="SSF81324">
    <property type="entry name" value="Voltage-gated potassium channels"/>
    <property type="match status" value="1"/>
</dbReference>
<reference evidence="18" key="1">
    <citation type="submission" date="2017-02" db="UniProtKB">
        <authorList>
            <consortium name="WormBaseParasite"/>
        </authorList>
    </citation>
    <scope>IDENTIFICATION</scope>
</reference>
<evidence type="ECO:0000256" key="7">
    <source>
        <dbReference type="ARBA" id="ARBA00022958"/>
    </source>
</evidence>
<evidence type="ECO:0000256" key="11">
    <source>
        <dbReference type="ARBA" id="ARBA00023303"/>
    </source>
</evidence>
<dbReference type="AlphaFoldDB" id="A0A0N4UL31"/>
<dbReference type="PANTHER" id="PTHR11537">
    <property type="entry name" value="VOLTAGE-GATED POTASSIUM CHANNEL"/>
    <property type="match status" value="1"/>
</dbReference>
<evidence type="ECO:0000256" key="6">
    <source>
        <dbReference type="ARBA" id="ARBA00022882"/>
    </source>
</evidence>
<feature type="transmembrane region" description="Helical" evidence="12">
    <location>
        <begin position="180"/>
        <end position="200"/>
    </location>
</feature>
<gene>
    <name evidence="15" type="ORF">DME_LOCUS2457</name>
</gene>
<dbReference type="GO" id="GO:0051260">
    <property type="term" value="P:protein homooligomerization"/>
    <property type="evidence" value="ECO:0007669"/>
    <property type="project" value="InterPro"/>
</dbReference>
<dbReference type="Pfam" id="PF02214">
    <property type="entry name" value="BTB_2"/>
    <property type="match status" value="1"/>
</dbReference>
<dbReference type="PRINTS" id="PR01491">
    <property type="entry name" value="KVCHANNEL"/>
</dbReference>
<protein>
    <submittedName>
        <fullName evidence="18">BTB domain-containing protein</fullName>
    </submittedName>
</protein>
<evidence type="ECO:0000313" key="16">
    <source>
        <dbReference type="Proteomes" id="UP000038040"/>
    </source>
</evidence>
<evidence type="ECO:0000259" key="14">
    <source>
        <dbReference type="Pfam" id="PF02214"/>
    </source>
</evidence>
<dbReference type="GO" id="GO:0005251">
    <property type="term" value="F:delayed rectifier potassium channel activity"/>
    <property type="evidence" value="ECO:0007669"/>
    <property type="project" value="TreeGrafter"/>
</dbReference>
<dbReference type="InterPro" id="IPR003974">
    <property type="entry name" value="K_chnl_volt-dep_Kv3"/>
</dbReference>
<evidence type="ECO:0000256" key="2">
    <source>
        <dbReference type="ARBA" id="ARBA00022448"/>
    </source>
</evidence>
<dbReference type="PANTHER" id="PTHR11537:SF271">
    <property type="entry name" value="BTB DOMAIN-CONTAINING PROTEIN"/>
    <property type="match status" value="1"/>
</dbReference>
<feature type="transmembrane region" description="Helical" evidence="12">
    <location>
        <begin position="212"/>
        <end position="235"/>
    </location>
</feature>
<accession>A0A0N4UL31</accession>
<evidence type="ECO:0000256" key="10">
    <source>
        <dbReference type="ARBA" id="ARBA00023136"/>
    </source>
</evidence>
<dbReference type="InterPro" id="IPR027359">
    <property type="entry name" value="Volt_channel_dom_sf"/>
</dbReference>
<feature type="domain" description="Potassium channel tetramerisation-type BTB" evidence="14">
    <location>
        <begin position="22"/>
        <end position="113"/>
    </location>
</feature>
<evidence type="ECO:0000256" key="9">
    <source>
        <dbReference type="ARBA" id="ARBA00023065"/>
    </source>
</evidence>
<dbReference type="InterPro" id="IPR005821">
    <property type="entry name" value="Ion_trans_dom"/>
</dbReference>
<keyword evidence="2" id="KW-0813">Transport</keyword>
<keyword evidence="4 12" id="KW-0812">Transmembrane</keyword>
<dbReference type="SUPFAM" id="SSF54695">
    <property type="entry name" value="POZ domain"/>
    <property type="match status" value="1"/>
</dbReference>
<dbReference type="Gene3D" id="3.30.710.10">
    <property type="entry name" value="Potassium Channel Kv1.1, Chain A"/>
    <property type="match status" value="1"/>
</dbReference>
<keyword evidence="8 12" id="KW-1133">Transmembrane helix</keyword>
<dbReference type="PRINTS" id="PR01498">
    <property type="entry name" value="SHAWCHANNEL"/>
</dbReference>
<dbReference type="PRINTS" id="PR00169">
    <property type="entry name" value="KCHANNEL"/>
</dbReference>
<dbReference type="InterPro" id="IPR028325">
    <property type="entry name" value="VG_K_chnl"/>
</dbReference>
<keyword evidence="9" id="KW-0406">Ion transport</keyword>
<evidence type="ECO:0000256" key="8">
    <source>
        <dbReference type="ARBA" id="ARBA00022989"/>
    </source>
</evidence>
<comment type="subcellular location">
    <subcellularLocation>
        <location evidence="1">Membrane</location>
        <topology evidence="1">Multi-pass membrane protein</topology>
    </subcellularLocation>
</comment>
<dbReference type="Proteomes" id="UP000038040">
    <property type="component" value="Unplaced"/>
</dbReference>
<evidence type="ECO:0000256" key="5">
    <source>
        <dbReference type="ARBA" id="ARBA00022826"/>
    </source>
</evidence>
<dbReference type="EMBL" id="UYYG01000062">
    <property type="protein sequence ID" value="VDN52484.1"/>
    <property type="molecule type" value="Genomic_DNA"/>
</dbReference>
<dbReference type="Pfam" id="PF00520">
    <property type="entry name" value="Ion_trans"/>
    <property type="match status" value="1"/>
</dbReference>
<dbReference type="GO" id="GO:0001508">
    <property type="term" value="P:action potential"/>
    <property type="evidence" value="ECO:0007669"/>
    <property type="project" value="TreeGrafter"/>
</dbReference>
<proteinExistence type="predicted"/>
<evidence type="ECO:0000259" key="13">
    <source>
        <dbReference type="Pfam" id="PF00520"/>
    </source>
</evidence>
<name>A0A0N4UL31_DRAME</name>
<dbReference type="CDD" id="cd18317">
    <property type="entry name" value="BTB_POZ_Kv"/>
    <property type="match status" value="1"/>
</dbReference>
<dbReference type="Proteomes" id="UP000274756">
    <property type="component" value="Unassembled WGS sequence"/>
</dbReference>
<dbReference type="STRING" id="318479.A0A0N4UL31"/>
<sequence length="420" mass="48463">MALMKECSKISSLPTVEKKGHKRNVLPDNLKNRHIDGRLAKFCSLSHGERLLECDAYFESTHEYYFERSSDLFEYIIDFYVNGRLHRPLDVCPIRMQNELEFWRIPITMLSKCCQLDSNQSMVASFSRNPSIFDEMRPQLFQLYHEASCSLFKNTWLGNQRMKAWNLLENPRSSLAAKSLSLLSAFFVLLSLAVLILASMPEFQDENQEPHWFLTHMEMSCMLWFTLEYIVRFAISPKKLVFLKSPLNIIDLLTIVPFYVEMCLPYIGIMHTVELRNIRGAMIVVRVTRLARVTRIFKLARYSTGLRAFGQTMQKSAAELSMLGMFLLTGIMLFSTAIYFFERDEPNSKFYSIPAACVITMTTVGYGDLVPATAAFPISMIIDKFAESTAICWDDPGAQISQFELLRMKRNPRKGFFSEI</sequence>
<dbReference type="WBParaSite" id="DME_0000848201-mRNA-1">
    <property type="protein sequence ID" value="DME_0000848201-mRNA-1"/>
    <property type="gene ID" value="DME_0000848201"/>
</dbReference>
<dbReference type="GO" id="GO:0008076">
    <property type="term" value="C:voltage-gated potassium channel complex"/>
    <property type="evidence" value="ECO:0007669"/>
    <property type="project" value="InterPro"/>
</dbReference>
<dbReference type="InterPro" id="IPR011333">
    <property type="entry name" value="SKP1/BTB/POZ_sf"/>
</dbReference>
<keyword evidence="5" id="KW-0631">Potassium channel</keyword>
<feature type="transmembrane region" description="Helical" evidence="12">
    <location>
        <begin position="247"/>
        <end position="267"/>
    </location>
</feature>
<keyword evidence="7" id="KW-0630">Potassium</keyword>
<evidence type="ECO:0000256" key="1">
    <source>
        <dbReference type="ARBA" id="ARBA00004141"/>
    </source>
</evidence>
<keyword evidence="3" id="KW-0633">Potassium transport</keyword>
<dbReference type="InterPro" id="IPR003968">
    <property type="entry name" value="K_chnl_volt-dep_Kv"/>
</dbReference>
<evidence type="ECO:0000313" key="15">
    <source>
        <dbReference type="EMBL" id="VDN52484.1"/>
    </source>
</evidence>
<keyword evidence="17" id="KW-1185">Reference proteome</keyword>
<evidence type="ECO:0000256" key="4">
    <source>
        <dbReference type="ARBA" id="ARBA00022692"/>
    </source>
</evidence>
<dbReference type="Gene3D" id="1.10.287.70">
    <property type="match status" value="1"/>
</dbReference>
<reference evidence="15 17" key="2">
    <citation type="submission" date="2018-11" db="EMBL/GenBank/DDBJ databases">
        <authorList>
            <consortium name="Pathogen Informatics"/>
        </authorList>
    </citation>
    <scope>NUCLEOTIDE SEQUENCE [LARGE SCALE GENOMIC DNA]</scope>
</reference>
<evidence type="ECO:0000313" key="18">
    <source>
        <dbReference type="WBParaSite" id="DME_0000848201-mRNA-1"/>
    </source>
</evidence>